<evidence type="ECO:0000313" key="2">
    <source>
        <dbReference type="EMBL" id="QDT13791.1"/>
    </source>
</evidence>
<sequence precursor="true">MERVFRCGVVPFALAFLSMMSIVSADIPVAKSTPAKPTPLIKGDAAGAFYVTKIAGAKDDGVDVGQELCYRCRYGSRPIVMVFARRADDKLSDLMVQLDKAVQSSKESQLRGLVTLLNDDLAKAKDNANKLADKTGVKLVPIVVAKDNATGPPNYKLNQSSDVTIVMASDSQVVWTRAYSGDSVDVLDVMSHVKALIAQSIQ</sequence>
<feature type="signal peptide" evidence="1">
    <location>
        <begin position="1"/>
        <end position="25"/>
    </location>
</feature>
<feature type="chain" id="PRO_5022014340" description="Thioredoxin domain-containing protein" evidence="1">
    <location>
        <begin position="26"/>
        <end position="202"/>
    </location>
</feature>
<evidence type="ECO:0008006" key="4">
    <source>
        <dbReference type="Google" id="ProtNLM"/>
    </source>
</evidence>
<reference evidence="2 3" key="1">
    <citation type="submission" date="2019-02" db="EMBL/GenBank/DDBJ databases">
        <title>Deep-cultivation of Planctomycetes and their phenomic and genomic characterization uncovers novel biology.</title>
        <authorList>
            <person name="Wiegand S."/>
            <person name="Jogler M."/>
            <person name="Boedeker C."/>
            <person name="Pinto D."/>
            <person name="Vollmers J."/>
            <person name="Rivas-Marin E."/>
            <person name="Kohn T."/>
            <person name="Peeters S.H."/>
            <person name="Heuer A."/>
            <person name="Rast P."/>
            <person name="Oberbeckmann S."/>
            <person name="Bunk B."/>
            <person name="Jeske O."/>
            <person name="Meyerdierks A."/>
            <person name="Storesund J.E."/>
            <person name="Kallscheuer N."/>
            <person name="Luecker S."/>
            <person name="Lage O.M."/>
            <person name="Pohl T."/>
            <person name="Merkel B.J."/>
            <person name="Hornburger P."/>
            <person name="Mueller R.-W."/>
            <person name="Bruemmer F."/>
            <person name="Labrenz M."/>
            <person name="Spormann A.M."/>
            <person name="Op den Camp H."/>
            <person name="Overmann J."/>
            <person name="Amann R."/>
            <person name="Jetten M.S.M."/>
            <person name="Mascher T."/>
            <person name="Medema M.H."/>
            <person name="Devos D.P."/>
            <person name="Kaster A.-K."/>
            <person name="Ovreas L."/>
            <person name="Rohde M."/>
            <person name="Galperin M.Y."/>
            <person name="Jogler C."/>
        </authorList>
    </citation>
    <scope>NUCLEOTIDE SEQUENCE [LARGE SCALE GENOMIC DNA]</scope>
    <source>
        <strain evidence="2 3">K23_9</strain>
    </source>
</reference>
<evidence type="ECO:0000256" key="1">
    <source>
        <dbReference type="SAM" id="SignalP"/>
    </source>
</evidence>
<dbReference type="EMBL" id="CP036526">
    <property type="protein sequence ID" value="QDT13791.1"/>
    <property type="molecule type" value="Genomic_DNA"/>
</dbReference>
<proteinExistence type="predicted"/>
<gene>
    <name evidence="2" type="ORF">K239x_58110</name>
</gene>
<dbReference type="AlphaFoldDB" id="A0A517P346"/>
<organism evidence="2 3">
    <name type="scientific">Stieleria marina</name>
    <dbReference type="NCBI Taxonomy" id="1930275"/>
    <lineage>
        <taxon>Bacteria</taxon>
        <taxon>Pseudomonadati</taxon>
        <taxon>Planctomycetota</taxon>
        <taxon>Planctomycetia</taxon>
        <taxon>Pirellulales</taxon>
        <taxon>Pirellulaceae</taxon>
        <taxon>Stieleria</taxon>
    </lineage>
</organism>
<evidence type="ECO:0000313" key="3">
    <source>
        <dbReference type="Proteomes" id="UP000319817"/>
    </source>
</evidence>
<dbReference type="RefSeq" id="WP_145421616.1">
    <property type="nucleotide sequence ID" value="NZ_CP036526.1"/>
</dbReference>
<keyword evidence="1" id="KW-0732">Signal</keyword>
<protein>
    <recommendedName>
        <fullName evidence="4">Thioredoxin domain-containing protein</fullName>
    </recommendedName>
</protein>
<accession>A0A517P346</accession>
<dbReference type="Proteomes" id="UP000319817">
    <property type="component" value="Chromosome"/>
</dbReference>
<dbReference type="OrthoDB" id="265402at2"/>
<name>A0A517P346_9BACT</name>
<keyword evidence="3" id="KW-1185">Reference proteome</keyword>